<dbReference type="EMBL" id="SPDQ01000015">
    <property type="protein sequence ID" value="TFH79944.1"/>
    <property type="molecule type" value="Genomic_DNA"/>
</dbReference>
<dbReference type="GO" id="GO:0000155">
    <property type="term" value="F:phosphorelay sensor kinase activity"/>
    <property type="evidence" value="ECO:0007669"/>
    <property type="project" value="InterPro"/>
</dbReference>
<comment type="catalytic activity">
    <reaction evidence="1">
        <text>ATP + protein L-histidine = ADP + protein N-phospho-L-histidine.</text>
        <dbReference type="EC" id="2.7.13.3"/>
    </reaction>
</comment>
<dbReference type="OrthoDB" id="8807260at2"/>
<dbReference type="InterPro" id="IPR025751">
    <property type="entry name" value="RsbRD_N_dom"/>
</dbReference>
<dbReference type="InterPro" id="IPR003661">
    <property type="entry name" value="HisK_dim/P_dom"/>
</dbReference>
<gene>
    <name evidence="5" type="ORF">E4J90_14810</name>
</gene>
<evidence type="ECO:0000313" key="5">
    <source>
        <dbReference type="EMBL" id="TFH79944.1"/>
    </source>
</evidence>
<dbReference type="Gene3D" id="1.10.287.130">
    <property type="match status" value="1"/>
</dbReference>
<evidence type="ECO:0000313" key="6">
    <source>
        <dbReference type="Proteomes" id="UP000297555"/>
    </source>
</evidence>
<comment type="caution">
    <text evidence="5">The sequence shown here is derived from an EMBL/GenBank/DDBJ whole genome shotgun (WGS) entry which is preliminary data.</text>
</comment>
<organism evidence="5 6">
    <name type="scientific">Pseudomonas kribbensis</name>
    <dbReference type="NCBI Taxonomy" id="1628086"/>
    <lineage>
        <taxon>Bacteria</taxon>
        <taxon>Pseudomonadati</taxon>
        <taxon>Pseudomonadota</taxon>
        <taxon>Gammaproteobacteria</taxon>
        <taxon>Pseudomonadales</taxon>
        <taxon>Pseudomonadaceae</taxon>
        <taxon>Pseudomonas</taxon>
    </lineage>
</organism>
<name>A0A4Y8VHR1_9PSED</name>
<proteinExistence type="predicted"/>
<evidence type="ECO:0000256" key="1">
    <source>
        <dbReference type="ARBA" id="ARBA00000085"/>
    </source>
</evidence>
<dbReference type="Pfam" id="PF14361">
    <property type="entry name" value="RsbRD_N"/>
    <property type="match status" value="1"/>
</dbReference>
<dbReference type="InterPro" id="IPR036097">
    <property type="entry name" value="HisK_dim/P_sf"/>
</dbReference>
<evidence type="ECO:0000256" key="3">
    <source>
        <dbReference type="SAM" id="MobiDB-lite"/>
    </source>
</evidence>
<accession>A0A4Y8VHR1</accession>
<evidence type="ECO:0000259" key="4">
    <source>
        <dbReference type="SMART" id="SM00388"/>
    </source>
</evidence>
<sequence>MRLHEFILQRTEQILSAWESFARTVETALPPMNAKGLRNHSEHILRTVAQDMQTHQTESQQITKSLGQGPMAEGDSPAQTHAMTRFVAGFSMDQMVSEYRALRSSVLRLWLAEHRVDDQHDVQDIIRFNEAIDQALVESIATYGEAVENTRQTVLGLLGHDLRSALGAVLMASDLLRKNTNMTDRDLKLAEQINASVRRANQMVEDFESPRVS</sequence>
<dbReference type="SUPFAM" id="SSF47384">
    <property type="entry name" value="Homodimeric domain of signal transducing histidine kinase"/>
    <property type="match status" value="1"/>
</dbReference>
<dbReference type="CDD" id="cd00082">
    <property type="entry name" value="HisKA"/>
    <property type="match status" value="1"/>
</dbReference>
<protein>
    <recommendedName>
        <fullName evidence="2">histidine kinase</fullName>
        <ecNumber evidence="2">2.7.13.3</ecNumber>
    </recommendedName>
</protein>
<reference evidence="5 6" key="1">
    <citation type="submission" date="2019-03" db="EMBL/GenBank/DDBJ databases">
        <title>Draft genome sequence of humic substances-degrading Pseudomonas kribbensis CHA-19 from forest soil.</title>
        <authorList>
            <person name="Kim D."/>
        </authorList>
    </citation>
    <scope>NUCLEOTIDE SEQUENCE [LARGE SCALE GENOMIC DNA]</scope>
    <source>
        <strain evidence="5 6">CHA-19</strain>
    </source>
</reference>
<dbReference type="SMART" id="SM00388">
    <property type="entry name" value="HisKA"/>
    <property type="match status" value="1"/>
</dbReference>
<feature type="domain" description="Signal transduction histidine kinase dimerisation/phosphoacceptor" evidence="4">
    <location>
        <begin position="150"/>
        <end position="210"/>
    </location>
</feature>
<dbReference type="Proteomes" id="UP000297555">
    <property type="component" value="Unassembled WGS sequence"/>
</dbReference>
<dbReference type="AlphaFoldDB" id="A0A4Y8VHR1"/>
<evidence type="ECO:0000256" key="2">
    <source>
        <dbReference type="ARBA" id="ARBA00012438"/>
    </source>
</evidence>
<feature type="region of interest" description="Disordered" evidence="3">
    <location>
        <begin position="55"/>
        <end position="77"/>
    </location>
</feature>
<feature type="compositionally biased region" description="Polar residues" evidence="3">
    <location>
        <begin position="55"/>
        <end position="66"/>
    </location>
</feature>
<dbReference type="RefSeq" id="WP_134826942.1">
    <property type="nucleotide sequence ID" value="NZ_SPDQ01000015.1"/>
</dbReference>
<dbReference type="EC" id="2.7.13.3" evidence="2"/>